<keyword evidence="1" id="KW-1015">Disulfide bond</keyword>
<dbReference type="Proteomes" id="UP000070412">
    <property type="component" value="Unassembled WGS sequence"/>
</dbReference>
<feature type="domain" description="CUB" evidence="4">
    <location>
        <begin position="859"/>
        <end position="967"/>
    </location>
</feature>
<evidence type="ECO:0000256" key="1">
    <source>
        <dbReference type="ARBA" id="ARBA00023157"/>
    </source>
</evidence>
<feature type="compositionally biased region" description="Polar residues" evidence="3">
    <location>
        <begin position="2167"/>
        <end position="2189"/>
    </location>
</feature>
<dbReference type="OrthoDB" id="6369184at2759"/>
<feature type="domain" description="CUB" evidence="4">
    <location>
        <begin position="1919"/>
        <end position="2030"/>
    </location>
</feature>
<feature type="region of interest" description="Disordered" evidence="3">
    <location>
        <begin position="1645"/>
        <end position="1749"/>
    </location>
</feature>
<dbReference type="Gene3D" id="2.60.120.290">
    <property type="entry name" value="Spermadhesin, CUB domain"/>
    <property type="match status" value="9"/>
</dbReference>
<dbReference type="CDD" id="cd00041">
    <property type="entry name" value="CUB"/>
    <property type="match status" value="9"/>
</dbReference>
<dbReference type="PROSITE" id="PS01180">
    <property type="entry name" value="CUB"/>
    <property type="match status" value="9"/>
</dbReference>
<feature type="region of interest" description="Disordered" evidence="3">
    <location>
        <begin position="2163"/>
        <end position="2206"/>
    </location>
</feature>
<comment type="caution">
    <text evidence="2">Lacks conserved residue(s) required for the propagation of feature annotation.</text>
</comment>
<feature type="domain" description="CUB" evidence="4">
    <location>
        <begin position="1214"/>
        <end position="1323"/>
    </location>
</feature>
<reference evidence="6" key="3">
    <citation type="submission" date="2022-06" db="UniProtKB">
        <authorList>
            <consortium name="EnsemblMetazoa"/>
        </authorList>
    </citation>
    <scope>IDENTIFICATION</scope>
</reference>
<feature type="region of interest" description="Disordered" evidence="3">
    <location>
        <begin position="1136"/>
        <end position="1210"/>
    </location>
</feature>
<evidence type="ECO:0000313" key="7">
    <source>
        <dbReference type="Proteomes" id="UP000070412"/>
    </source>
</evidence>
<feature type="region of interest" description="Disordered" evidence="3">
    <location>
        <begin position="1337"/>
        <end position="1375"/>
    </location>
</feature>
<feature type="compositionally biased region" description="Basic and acidic residues" evidence="3">
    <location>
        <begin position="1426"/>
        <end position="1450"/>
    </location>
</feature>
<feature type="domain" description="CUB" evidence="4">
    <location>
        <begin position="1017"/>
        <end position="1130"/>
    </location>
</feature>
<accession>A0A834VEF4</accession>
<gene>
    <name evidence="5" type="ORF">SSS_4317</name>
</gene>
<protein>
    <submittedName>
        <fullName evidence="5">Bone morphogenetic protein 1</fullName>
    </submittedName>
</protein>
<dbReference type="PANTHER" id="PTHR24255:SF31">
    <property type="entry name" value="CUBILIN-LIKE PROTEIN"/>
    <property type="match status" value="1"/>
</dbReference>
<evidence type="ECO:0000313" key="6">
    <source>
        <dbReference type="EnsemblMetazoa" id="KAF7493741.1"/>
    </source>
</evidence>
<dbReference type="GO" id="GO:0004252">
    <property type="term" value="F:serine-type endopeptidase activity"/>
    <property type="evidence" value="ECO:0007669"/>
    <property type="project" value="TreeGrafter"/>
</dbReference>
<dbReference type="InterPro" id="IPR035914">
    <property type="entry name" value="Sperma_CUB_dom_sf"/>
</dbReference>
<keyword evidence="7" id="KW-1185">Reference proteome</keyword>
<name>A0A834VEF4_SARSC</name>
<feature type="compositionally biased region" description="Basic and acidic residues" evidence="3">
    <location>
        <begin position="1727"/>
        <end position="1740"/>
    </location>
</feature>
<feature type="region of interest" description="Disordered" evidence="3">
    <location>
        <begin position="1422"/>
        <end position="1450"/>
    </location>
</feature>
<feature type="compositionally biased region" description="Low complexity" evidence="3">
    <location>
        <begin position="2079"/>
        <end position="2089"/>
    </location>
</feature>
<feature type="domain" description="CUB" evidence="4">
    <location>
        <begin position="696"/>
        <end position="808"/>
    </location>
</feature>
<feature type="domain" description="CUB" evidence="4">
    <location>
        <begin position="307"/>
        <end position="416"/>
    </location>
</feature>
<reference evidence="5" key="2">
    <citation type="submission" date="2020-01" db="EMBL/GenBank/DDBJ databases">
        <authorList>
            <person name="Korhonen P.K.K."/>
            <person name="Guangxu M.G."/>
            <person name="Wang T.W."/>
            <person name="Stroehlein A.J.S."/>
            <person name="Young N.D."/>
            <person name="Ang C.-S.A."/>
            <person name="Fernando D.W.F."/>
            <person name="Lu H.L."/>
            <person name="Taylor S.T."/>
            <person name="Ehtesham M.E.M."/>
            <person name="Najaraj S.H.N."/>
            <person name="Harsha G.H.G."/>
            <person name="Madugundu A.M."/>
            <person name="Renuse S.R."/>
            <person name="Holt D.H."/>
            <person name="Pandey A.P."/>
            <person name="Papenfuss A.P."/>
            <person name="Gasser R.B.G."/>
            <person name="Fischer K.F."/>
        </authorList>
    </citation>
    <scope>NUCLEOTIDE SEQUENCE</scope>
    <source>
        <strain evidence="5">SSS_KF_BRIS2020</strain>
    </source>
</reference>
<dbReference type="SUPFAM" id="SSF49854">
    <property type="entry name" value="Spermadhesin, CUB domain"/>
    <property type="match status" value="9"/>
</dbReference>
<feature type="domain" description="CUB" evidence="4">
    <location>
        <begin position="143"/>
        <end position="257"/>
    </location>
</feature>
<dbReference type="PANTHER" id="PTHR24255">
    <property type="entry name" value="COMPLEMENT COMPONENT 1, S SUBCOMPONENT-RELATED"/>
    <property type="match status" value="1"/>
</dbReference>
<feature type="compositionally biased region" description="Polar residues" evidence="3">
    <location>
        <begin position="1136"/>
        <end position="1174"/>
    </location>
</feature>
<feature type="compositionally biased region" description="Polar residues" evidence="3">
    <location>
        <begin position="516"/>
        <end position="532"/>
    </location>
</feature>
<feature type="compositionally biased region" description="Low complexity" evidence="3">
    <location>
        <begin position="1717"/>
        <end position="1726"/>
    </location>
</feature>
<dbReference type="InterPro" id="IPR000859">
    <property type="entry name" value="CUB_dom"/>
</dbReference>
<dbReference type="GO" id="GO:0005615">
    <property type="term" value="C:extracellular space"/>
    <property type="evidence" value="ECO:0007669"/>
    <property type="project" value="TreeGrafter"/>
</dbReference>
<evidence type="ECO:0000256" key="3">
    <source>
        <dbReference type="SAM" id="MobiDB-lite"/>
    </source>
</evidence>
<proteinExistence type="predicted"/>
<feature type="compositionally biased region" description="Basic and acidic residues" evidence="3">
    <location>
        <begin position="1681"/>
        <end position="1696"/>
    </location>
</feature>
<feature type="domain" description="CUB" evidence="4">
    <location>
        <begin position="534"/>
        <end position="650"/>
    </location>
</feature>
<evidence type="ECO:0000259" key="4">
    <source>
        <dbReference type="PROSITE" id="PS01180"/>
    </source>
</evidence>
<evidence type="ECO:0000313" key="5">
    <source>
        <dbReference type="EMBL" id="KAF7493741.1"/>
    </source>
</evidence>
<organism evidence="5">
    <name type="scientific">Sarcoptes scabiei</name>
    <name type="common">Itch mite</name>
    <name type="synonym">Acarus scabiei</name>
    <dbReference type="NCBI Taxonomy" id="52283"/>
    <lineage>
        <taxon>Eukaryota</taxon>
        <taxon>Metazoa</taxon>
        <taxon>Ecdysozoa</taxon>
        <taxon>Arthropoda</taxon>
        <taxon>Chelicerata</taxon>
        <taxon>Arachnida</taxon>
        <taxon>Acari</taxon>
        <taxon>Acariformes</taxon>
        <taxon>Sarcoptiformes</taxon>
        <taxon>Astigmata</taxon>
        <taxon>Psoroptidia</taxon>
        <taxon>Sarcoptoidea</taxon>
        <taxon>Sarcoptidae</taxon>
        <taxon>Sarcoptinae</taxon>
        <taxon>Sarcoptes</taxon>
    </lineage>
</organism>
<feature type="domain" description="CUB" evidence="4">
    <location>
        <begin position="3"/>
        <end position="111"/>
    </location>
</feature>
<feature type="region of interest" description="Disordered" evidence="3">
    <location>
        <begin position="498"/>
        <end position="532"/>
    </location>
</feature>
<sequence>MYCEKRFMDLEFEIKSKNYPKNYSNNLDCVYYIIRKSSDICGLELKFIDFNLEQSDDCSYDYFEIDGELFCGRLPPNSRNVFRFDTAFKSISFQTDSQNTRSGFHIKLRQITDCSMAFIPEPVIDELRPLLYDPKQKKQQQRCHFHFKDLQNRLESLEYPNSYPNNIECQYKIEKNRDHHDREFCFVQFSPLVFDLEQSENCSADYLQIVEKRFCGQSLMQHHPFVIPFNQNDFVNLWFHTNSHRTEKGFQLDYKQVPCDYNFITSNDIINLDDQHSHSSSFSRERLSPFNGGDDLEKLVYRAQEPCHKIYQTKKFNLISDLIDGHYKDNQDCRFLVKKFSKKVCYLEMHFVLFDLEASTDCQYDYMEIGTAVRLCGTLNQKTDRIYSFDRDEIEIRFHSDATNEQKGFQIKIEQLECDGDRIIRNARHPQDDDLIVDDDRSKDYLLPQKDPKRLEQFKLEQREQFIQQQRFETQADFLPNKKHLESLDLLQKSKQKQSFEDQRHLPQQRKLSKFEPSSSAITDLEPSQTDSSCSRTFMEMEFFIQSPGFPQNYPLEMDCLYLIVPASNDVCRLEINFDSFELQPFDFEKNCLKSDYIDFNNQEQFCGKILSSERKSYKFLPNETFFIHFHSDSFRTSFDRGFRLFLRQIECSFASDRSHQTKSSSQLPQTPSLFRSKSNQQVQFDTIDQSSNHQCSRIFMNPVFEIRSPRYPQFYPPNSYCHYQIVKFKTPGLNVCFLEIQFIEFELQPTVSDCANDYVSFNGVKVCGSQPANSVRLFPFYENEFSISFFSDSKIENRGFWLRVRQNECPSSGQESTPDLRNQNYLQKTNKSDNLKYRNENEDHTYQHQQITKANQQCQRIISSENFELKSPNYPNYYLPGLNCLFIVEKIRRNYCKLELFIIDFDLESSIECAEDFVLIDDVRYCNSNRPKSILQLPFYEQTKRIYFQTSNFRPRKGFRLQGRQIDCLKNDFYTGLTKNIGHQQNDSQQKSLDLLEPNNYGNNFNLFLPQLPSICEICVTEVTGQIQSYDYPNFYPPNLNCTYRITPLPNNCMVELRFDQFEFDFTPECNQDYLEINSIRYCGQQLKDVSMLLLNKRKDDLLIRMVTSSRSALVKSSFRGFRANYVQLACLDSDSQQPHQQPTGQMPNIQRSQQPASLRKSSLKTKPSSSDISPPDYHQRKKIEENPSQQRISNEKLDDGSQSNRQDEPIYCDETFDDKHFELKSPGYPYRYFNNLQCSYLIRKNNANVCQLRVIFNQFNLVGEDRNCGGDYLDIFSTRFCGVLKRFTSKEIPFSHEKILMHFHSNEARTANGFHLSFEQIDCLAAKSIDSSSKKSEYSVPEQSFMSNYPESKGRTHQKTSKNGQALSDRKSLIDDKNNQIEQIRYGLQTIPNQNDTLERSDAAKTFLIEPEVIYMNAENESPSAKEYDHRSKEEEEKINYPEQQNRNEQRKLNTLDGFPLRYYSRNITVTDENGNYVRELADPSRQQQHLKEIEMEEIPSLHHQKHQIKQQNLMPKLCDEITIEKPFFELKYSDLRFSRSGSGSCHLLIQKSKQNICQLDVMFARYQINDPSCTRQFVSIDGERICGHVHESTMKKFWFIDAEIYLAVKLDDLSSKSPSSTPMISDENFELKFRQIECASNVDSERFNNKPNGNNGNEQQQRRLKPFQSITNGEEDQITQKRIVENNRSRPQEQRAFYGPKTEWKMHEQIGPKSSTSSPSTPSSEDRKKTNLSDRQKSIQNGKNYDPHCDLIENELNFELNNPHPEDIDKTNPLLRCRYTVRKANDKICAIDVHFETFRLKDSMRCDHQFLEIDSSRICGVFPQGHSRRYQFAPNEYEKIIEYISDGNQESDLSLGIFQLKVKQIDDCSVPLPTERTFSTLKYFNLEFICFDTILINSSYKSMKTKEPSPSTTIVCDMSMRNYAGNIQSPSYPGNYDDLTKCTYRILAVGDDYCSVYLKILDFDIESTMDNSYRPSSEPICLKDWLELDSKHRIPFRKKNEDRMIELQFISDANGNGRGFNIEYKQEKCSDRHQLTKNNKGQKGSSKENRYGLRAPINRQQTKTNNRNRYSKNGVNGYNNQNHPQYPPNYVSKAHMRKDLDRKEFIKMMIVEQEKDDRSKIVMDSIDQNQDEKNSNAVTKTTKIIDEDSVATATPISKIDETTTIRSAVSTTVEPEVAIQTSTSSLNEDDDLTTKQSLSTIEP</sequence>
<dbReference type="EMBL" id="WVUK01000055">
    <property type="protein sequence ID" value="KAF7493741.1"/>
    <property type="molecule type" value="Genomic_DNA"/>
</dbReference>
<feature type="compositionally biased region" description="Polar residues" evidence="3">
    <location>
        <begin position="1343"/>
        <end position="1352"/>
    </location>
</feature>
<dbReference type="SMART" id="SM00042">
    <property type="entry name" value="CUB"/>
    <property type="match status" value="9"/>
</dbReference>
<dbReference type="EnsemblMetazoa" id="SSS_4317s_mrna">
    <property type="protein sequence ID" value="KAF7493741.1"/>
    <property type="gene ID" value="SSS_4317"/>
</dbReference>
<evidence type="ECO:0000256" key="2">
    <source>
        <dbReference type="PROSITE-ProRule" id="PRU00059"/>
    </source>
</evidence>
<dbReference type="Pfam" id="PF00431">
    <property type="entry name" value="CUB"/>
    <property type="match status" value="9"/>
</dbReference>
<reference evidence="7" key="1">
    <citation type="journal article" date="2020" name="PLoS Negl. Trop. Dis.">
        <title>High-quality nuclear genome for Sarcoptes scabiei-A critical resource for a neglected parasite.</title>
        <authorList>
            <person name="Korhonen P.K."/>
            <person name="Gasser R.B."/>
            <person name="Ma G."/>
            <person name="Wang T."/>
            <person name="Stroehlein A.J."/>
            <person name="Young N.D."/>
            <person name="Ang C.S."/>
            <person name="Fernando D.D."/>
            <person name="Lu H.C."/>
            <person name="Taylor S."/>
            <person name="Reynolds S.L."/>
            <person name="Mofiz E."/>
            <person name="Najaraj S.H."/>
            <person name="Gowda H."/>
            <person name="Madugundu A."/>
            <person name="Renuse S."/>
            <person name="Holt D."/>
            <person name="Pandey A."/>
            <person name="Papenfuss A.T."/>
            <person name="Fischer K."/>
        </authorList>
    </citation>
    <scope>NUCLEOTIDE SEQUENCE [LARGE SCALE GENOMIC DNA]</scope>
</reference>
<feature type="region of interest" description="Disordered" evidence="3">
    <location>
        <begin position="2033"/>
        <end position="2089"/>
    </location>
</feature>
<feature type="compositionally biased region" description="Polar residues" evidence="3">
    <location>
        <begin position="2197"/>
        <end position="2206"/>
    </location>
</feature>
<feature type="compositionally biased region" description="Low complexity" evidence="3">
    <location>
        <begin position="2061"/>
        <end position="2071"/>
    </location>
</feature>